<dbReference type="EMBL" id="KI913956">
    <property type="protein sequence ID" value="ETW05596.1"/>
    <property type="molecule type" value="Genomic_DNA"/>
</dbReference>
<name>A0A024UJ04_9STRA</name>
<evidence type="ECO:0000313" key="3">
    <source>
        <dbReference type="EMBL" id="ETW05598.1"/>
    </source>
</evidence>
<dbReference type="RefSeq" id="XP_008865375.1">
    <property type="nucleotide sequence ID" value="XM_008867153.1"/>
</dbReference>
<dbReference type="GO" id="GO:0036503">
    <property type="term" value="P:ERAD pathway"/>
    <property type="evidence" value="ECO:0007669"/>
    <property type="project" value="TreeGrafter"/>
</dbReference>
<dbReference type="EMBL" id="KI913956">
    <property type="protein sequence ID" value="ETW05598.1"/>
    <property type="molecule type" value="Genomic_DNA"/>
</dbReference>
<accession>A0A024UJ04</accession>
<evidence type="ECO:0000256" key="1">
    <source>
        <dbReference type="SAM" id="MobiDB-lite"/>
    </source>
</evidence>
<dbReference type="PROSITE" id="PS50053">
    <property type="entry name" value="UBIQUITIN_2"/>
    <property type="match status" value="1"/>
</dbReference>
<dbReference type="GeneID" id="20080388"/>
<dbReference type="SMART" id="SM00213">
    <property type="entry name" value="UBQ"/>
    <property type="match status" value="1"/>
</dbReference>
<evidence type="ECO:0000259" key="2">
    <source>
        <dbReference type="PROSITE" id="PS50053"/>
    </source>
</evidence>
<dbReference type="SUPFAM" id="SSF54236">
    <property type="entry name" value="Ubiquitin-like"/>
    <property type="match status" value="1"/>
</dbReference>
<dbReference type="RefSeq" id="XP_008865373.1">
    <property type="nucleotide sequence ID" value="XM_008867151.1"/>
</dbReference>
<dbReference type="VEuPathDB" id="FungiDB:H310_03338"/>
<dbReference type="OrthoDB" id="267397at2759"/>
<protein>
    <recommendedName>
        <fullName evidence="2">Ubiquitin-like domain-containing protein</fullName>
    </recommendedName>
</protein>
<dbReference type="CDD" id="cd17039">
    <property type="entry name" value="Ubl_ubiquitin_like"/>
    <property type="match status" value="1"/>
</dbReference>
<dbReference type="InterPro" id="IPR000626">
    <property type="entry name" value="Ubiquitin-like_dom"/>
</dbReference>
<dbReference type="GO" id="GO:0071818">
    <property type="term" value="C:BAT3 complex"/>
    <property type="evidence" value="ECO:0007669"/>
    <property type="project" value="TreeGrafter"/>
</dbReference>
<dbReference type="EMBL" id="KI913956">
    <property type="protein sequence ID" value="ETW05597.1"/>
    <property type="molecule type" value="Genomic_DNA"/>
</dbReference>
<proteinExistence type="predicted"/>
<organism evidence="3">
    <name type="scientific">Aphanomyces invadans</name>
    <dbReference type="NCBI Taxonomy" id="157072"/>
    <lineage>
        <taxon>Eukaryota</taxon>
        <taxon>Sar</taxon>
        <taxon>Stramenopiles</taxon>
        <taxon>Oomycota</taxon>
        <taxon>Saprolegniomycetes</taxon>
        <taxon>Saprolegniales</taxon>
        <taxon>Verrucalvaceae</taxon>
        <taxon>Aphanomyces</taxon>
    </lineage>
</organism>
<dbReference type="Pfam" id="PF00240">
    <property type="entry name" value="ubiquitin"/>
    <property type="match status" value="1"/>
</dbReference>
<dbReference type="Gene3D" id="3.10.20.90">
    <property type="entry name" value="Phosphatidylinositol 3-kinase Catalytic Subunit, Chain A, domain 1"/>
    <property type="match status" value="1"/>
</dbReference>
<dbReference type="eggNOG" id="ENOG502SCHF">
    <property type="taxonomic scope" value="Eukaryota"/>
</dbReference>
<dbReference type="AlphaFoldDB" id="A0A024UJ04"/>
<dbReference type="RefSeq" id="XP_008865374.1">
    <property type="nucleotide sequence ID" value="XM_008867152.1"/>
</dbReference>
<dbReference type="STRING" id="157072.A0A024UJ04"/>
<dbReference type="PANTHER" id="PTHR15204:SF0">
    <property type="entry name" value="LARGE PROLINE-RICH PROTEIN BAG6"/>
    <property type="match status" value="1"/>
</dbReference>
<gene>
    <name evidence="3" type="ORF">H310_03338</name>
</gene>
<dbReference type="InterPro" id="IPR029071">
    <property type="entry name" value="Ubiquitin-like_domsf"/>
</dbReference>
<dbReference type="PANTHER" id="PTHR15204">
    <property type="entry name" value="LARGE PROLINE-RICH PROTEIN BAG6"/>
    <property type="match status" value="1"/>
</dbReference>
<dbReference type="GO" id="GO:0031593">
    <property type="term" value="F:polyubiquitin modification-dependent protein binding"/>
    <property type="evidence" value="ECO:0007669"/>
    <property type="project" value="TreeGrafter"/>
</dbReference>
<feature type="region of interest" description="Disordered" evidence="1">
    <location>
        <begin position="327"/>
        <end position="349"/>
    </location>
</feature>
<feature type="domain" description="Ubiquitin-like" evidence="2">
    <location>
        <begin position="19"/>
        <end position="94"/>
    </location>
</feature>
<reference evidence="3" key="1">
    <citation type="submission" date="2013-12" db="EMBL/GenBank/DDBJ databases">
        <title>The Genome Sequence of Aphanomyces invadans NJM9701.</title>
        <authorList>
            <consortium name="The Broad Institute Genomics Platform"/>
            <person name="Russ C."/>
            <person name="Tyler B."/>
            <person name="van West P."/>
            <person name="Dieguez-Uribeondo J."/>
            <person name="Young S.K."/>
            <person name="Zeng Q."/>
            <person name="Gargeya S."/>
            <person name="Fitzgerald M."/>
            <person name="Abouelleil A."/>
            <person name="Alvarado L."/>
            <person name="Chapman S.B."/>
            <person name="Gainer-Dewar J."/>
            <person name="Goldberg J."/>
            <person name="Griggs A."/>
            <person name="Gujja S."/>
            <person name="Hansen M."/>
            <person name="Howarth C."/>
            <person name="Imamovic A."/>
            <person name="Ireland A."/>
            <person name="Larimer J."/>
            <person name="McCowan C."/>
            <person name="Murphy C."/>
            <person name="Pearson M."/>
            <person name="Poon T.W."/>
            <person name="Priest M."/>
            <person name="Roberts A."/>
            <person name="Saif S."/>
            <person name="Shea T."/>
            <person name="Sykes S."/>
            <person name="Wortman J."/>
            <person name="Nusbaum C."/>
            <person name="Birren B."/>
        </authorList>
    </citation>
    <scope>NUCLEOTIDE SEQUENCE [LARGE SCALE GENOMIC DNA]</scope>
    <source>
        <strain evidence="3">NJM9701</strain>
    </source>
</reference>
<sequence length="570" mass="61404">MEEGVHAMADEGAETSAVMRVNLKFIDEVAIGMTVERGIRIDALKAQICEVKGTAAATQRLIYKGKVLRDNMHLHDYNFKDGDTVHVVVTPPRPITITTLATPTNSVPDPTASNATEDAQPGTSLVVVPSAPVDMLAMEESAPISTIVWSRPGIRRLPRHRIDELLVQATGLRQAAERLSEATTSLSHSPLASSLSAFSNALLVLARQVSMLVQTIEAGRGVGDDSALTQSITDAVDLLRQLETIAPSVRDVLSTALAPPEDATTTISLIQLVPSSAGGSTQGNISGINIMMALLQALGNTLRGSAQPNSVANAPRVSDAAITPTITVGPSQVQPQPEPSPSFSDARTPMLGADTPLSALLDLVFSHIQSVFSSHLLERHRLHELPTECLETLHVPLRRVLRRALGFVDDTAPSHLPKRCKVWARAAARQFQLWLSEATMNIRRGPVRREFTDGSMHIPLFQALVIVVLSSRSSADFATDLRRWGWRSVSNLLHALVVQLDMVDEPHASTDGLAMTVIERIVRKLTDVARDNGVLGDSGLGVVRHVIVSVARECLEAQAHHVSALVEPHV</sequence>
<dbReference type="GO" id="GO:0051787">
    <property type="term" value="F:misfolded protein binding"/>
    <property type="evidence" value="ECO:0007669"/>
    <property type="project" value="TreeGrafter"/>
</dbReference>